<proteinExistence type="predicted"/>
<name>A0A9P7ALG7_9AGAM</name>
<evidence type="ECO:0000313" key="2">
    <source>
        <dbReference type="Proteomes" id="UP000719766"/>
    </source>
</evidence>
<dbReference type="Proteomes" id="UP000719766">
    <property type="component" value="Unassembled WGS sequence"/>
</dbReference>
<sequence>MKEHRATINNTYTVALQIIVMNISSLKHRHFEIFSNNFTKGVPTGPCTFDNVIYQYMDPTVCTVELVVHNGLTTSIHGITIFVIPWLDVPDGLCIFAPELLSFHPFVSCFPTQAQSVLVIAVISLRRCRYMMERSTVQVYHYLQDLNSYIGTSHVTVVFK</sequence>
<comment type="caution">
    <text evidence="1">The sequence shown here is derived from an EMBL/GenBank/DDBJ whole genome shotgun (WGS) entry which is preliminary data.</text>
</comment>
<dbReference type="RefSeq" id="XP_041158110.1">
    <property type="nucleotide sequence ID" value="XM_041300370.1"/>
</dbReference>
<accession>A0A9P7ALG7</accession>
<gene>
    <name evidence="1" type="ORF">HD556DRAFT_1310094</name>
</gene>
<organism evidence="1 2">
    <name type="scientific">Suillus plorans</name>
    <dbReference type="NCBI Taxonomy" id="116603"/>
    <lineage>
        <taxon>Eukaryota</taxon>
        <taxon>Fungi</taxon>
        <taxon>Dikarya</taxon>
        <taxon>Basidiomycota</taxon>
        <taxon>Agaricomycotina</taxon>
        <taxon>Agaricomycetes</taxon>
        <taxon>Agaricomycetidae</taxon>
        <taxon>Boletales</taxon>
        <taxon>Suillineae</taxon>
        <taxon>Suillaceae</taxon>
        <taxon>Suillus</taxon>
    </lineage>
</organism>
<keyword evidence="2" id="KW-1185">Reference proteome</keyword>
<dbReference type="EMBL" id="JABBWE010000044">
    <property type="protein sequence ID" value="KAG1791225.1"/>
    <property type="molecule type" value="Genomic_DNA"/>
</dbReference>
<reference evidence="1" key="1">
    <citation type="journal article" date="2020" name="New Phytol.">
        <title>Comparative genomics reveals dynamic genome evolution in host specialist ectomycorrhizal fungi.</title>
        <authorList>
            <person name="Lofgren L.A."/>
            <person name="Nguyen N.H."/>
            <person name="Vilgalys R."/>
            <person name="Ruytinx J."/>
            <person name="Liao H.L."/>
            <person name="Branco S."/>
            <person name="Kuo A."/>
            <person name="LaButti K."/>
            <person name="Lipzen A."/>
            <person name="Andreopoulos W."/>
            <person name="Pangilinan J."/>
            <person name="Riley R."/>
            <person name="Hundley H."/>
            <person name="Na H."/>
            <person name="Barry K."/>
            <person name="Grigoriev I.V."/>
            <person name="Stajich J.E."/>
            <person name="Kennedy P.G."/>
        </authorList>
    </citation>
    <scope>NUCLEOTIDE SEQUENCE</scope>
    <source>
        <strain evidence="1">S12</strain>
    </source>
</reference>
<dbReference type="AlphaFoldDB" id="A0A9P7ALG7"/>
<protein>
    <submittedName>
        <fullName evidence="1">Uncharacterized protein</fullName>
    </submittedName>
</protein>
<dbReference type="GeneID" id="64594134"/>
<evidence type="ECO:0000313" key="1">
    <source>
        <dbReference type="EMBL" id="KAG1791225.1"/>
    </source>
</evidence>